<feature type="domain" description="Nucleoside phosphorylase" evidence="1">
    <location>
        <begin position="18"/>
        <end position="244"/>
    </location>
</feature>
<dbReference type="InterPro" id="IPR000845">
    <property type="entry name" value="Nucleoside_phosphorylase_d"/>
</dbReference>
<evidence type="ECO:0000313" key="2">
    <source>
        <dbReference type="EMBL" id="GLI68702.1"/>
    </source>
</evidence>
<dbReference type="Pfam" id="PF01048">
    <property type="entry name" value="PNP_UDP_1"/>
    <property type="match status" value="1"/>
</dbReference>
<comment type="caution">
    <text evidence="2">The sequence shown here is derived from an EMBL/GenBank/DDBJ whole genome shotgun (WGS) entry which is preliminary data.</text>
</comment>
<evidence type="ECO:0000313" key="3">
    <source>
        <dbReference type="Proteomes" id="UP001165090"/>
    </source>
</evidence>
<dbReference type="CDD" id="cd09008">
    <property type="entry name" value="MTAN"/>
    <property type="match status" value="1"/>
</dbReference>
<evidence type="ECO:0000259" key="1">
    <source>
        <dbReference type="Pfam" id="PF01048"/>
    </source>
</evidence>
<sequence length="256" mass="27406">MPNNVQGRKMDDKTVQSVLIVFAMQAEAQPLIQALGLEKDEPPKIIGPAPCVTFSSQHEDLQVHVVWNGKDEETGVDNVGTVPASLSTYLAVLAFKPDVVISAGTAGGFRAQGAAIGDVFLGTAVINHDRRIPLPSFDKYGIGYSLCLATPRLQAELGLKQGVVSSGNSLDYTDKCMEIMGQHQVAVKEMEAAAIAWACNLYHVPLMCVKAVTDIVDGDRPTSEEFLENLHAAAAALQNTLPRVLGRLAGRKLSEL</sequence>
<dbReference type="InterPro" id="IPR044580">
    <property type="entry name" value="MTAN"/>
</dbReference>
<keyword evidence="3" id="KW-1185">Reference proteome</keyword>
<dbReference type="SUPFAM" id="SSF53167">
    <property type="entry name" value="Purine and uridine phosphorylases"/>
    <property type="match status" value="1"/>
</dbReference>
<gene>
    <name evidence="2" type="ORF">VaNZ11_013181</name>
</gene>
<name>A0ABQ5SFJ6_9CHLO</name>
<dbReference type="PANTHER" id="PTHR46994">
    <property type="entry name" value="5'-METHYLTHIOADENOSINE/S-ADENOSYLHOMOCYSTEINE NUCLEOSIDASE 1"/>
    <property type="match status" value="1"/>
</dbReference>
<protein>
    <recommendedName>
        <fullName evidence="1">Nucleoside phosphorylase domain-containing protein</fullName>
    </recommendedName>
</protein>
<dbReference type="InterPro" id="IPR035994">
    <property type="entry name" value="Nucleoside_phosphorylase_sf"/>
</dbReference>
<dbReference type="EMBL" id="BSDZ01000080">
    <property type="protein sequence ID" value="GLI68702.1"/>
    <property type="molecule type" value="Genomic_DNA"/>
</dbReference>
<accession>A0ABQ5SFJ6</accession>
<dbReference type="PANTHER" id="PTHR46994:SF1">
    <property type="entry name" value="5'-METHYLTHIOADENOSINE NUCLEOSIDASE"/>
    <property type="match status" value="1"/>
</dbReference>
<dbReference type="Gene3D" id="3.40.50.1580">
    <property type="entry name" value="Nucleoside phosphorylase domain"/>
    <property type="match status" value="1"/>
</dbReference>
<reference evidence="2 3" key="1">
    <citation type="journal article" date="2023" name="IScience">
        <title>Expanded male sex-determining region conserved during the evolution of homothallism in the green alga Volvox.</title>
        <authorList>
            <person name="Yamamoto K."/>
            <person name="Matsuzaki R."/>
            <person name="Mahakham W."/>
            <person name="Heman W."/>
            <person name="Sekimoto H."/>
            <person name="Kawachi M."/>
            <person name="Minakuchi Y."/>
            <person name="Toyoda A."/>
            <person name="Nozaki H."/>
        </authorList>
    </citation>
    <scope>NUCLEOTIDE SEQUENCE [LARGE SCALE GENOMIC DNA]</scope>
    <source>
        <strain evidence="2 3">NIES-4468</strain>
    </source>
</reference>
<dbReference type="Proteomes" id="UP001165090">
    <property type="component" value="Unassembled WGS sequence"/>
</dbReference>
<proteinExistence type="predicted"/>
<organism evidence="2 3">
    <name type="scientific">Volvox africanus</name>
    <dbReference type="NCBI Taxonomy" id="51714"/>
    <lineage>
        <taxon>Eukaryota</taxon>
        <taxon>Viridiplantae</taxon>
        <taxon>Chlorophyta</taxon>
        <taxon>core chlorophytes</taxon>
        <taxon>Chlorophyceae</taxon>
        <taxon>CS clade</taxon>
        <taxon>Chlamydomonadales</taxon>
        <taxon>Volvocaceae</taxon>
        <taxon>Volvox</taxon>
    </lineage>
</organism>